<dbReference type="Pfam" id="PF13367">
    <property type="entry name" value="PrsW-protease"/>
    <property type="match status" value="1"/>
</dbReference>
<feature type="transmembrane region" description="Helical" evidence="2">
    <location>
        <begin position="227"/>
        <end position="252"/>
    </location>
</feature>
<feature type="transmembrane region" description="Helical" evidence="2">
    <location>
        <begin position="156"/>
        <end position="177"/>
    </location>
</feature>
<evidence type="ECO:0000256" key="2">
    <source>
        <dbReference type="SAM" id="Phobius"/>
    </source>
</evidence>
<dbReference type="GO" id="GO:0008233">
    <property type="term" value="F:peptidase activity"/>
    <property type="evidence" value="ECO:0007669"/>
    <property type="project" value="InterPro"/>
</dbReference>
<feature type="transmembrane region" description="Helical" evidence="2">
    <location>
        <begin position="189"/>
        <end position="207"/>
    </location>
</feature>
<protein>
    <submittedName>
        <fullName evidence="3">Membrane protein</fullName>
    </submittedName>
</protein>
<evidence type="ECO:0000313" key="3">
    <source>
        <dbReference type="EMBL" id="ACC62510.1"/>
    </source>
</evidence>
<evidence type="ECO:0000256" key="1">
    <source>
        <dbReference type="SAM" id="MobiDB-lite"/>
    </source>
</evidence>
<reference evidence="3" key="1">
    <citation type="journal article" date="2009" name="Antimicrob. Agents Chemother.">
        <title>A novel gene, erm(41), confers inducible macrolide resistance to clinical isolates of Mycobacterium abscessus but is absent from Mycobacterium chelonae.</title>
        <authorList>
            <person name="Nash K.A."/>
            <person name="Brown-Elliott B.A."/>
            <person name="Wallace R.J.Jr."/>
        </authorList>
    </citation>
    <scope>NUCLEOTIDE SEQUENCE</scope>
    <source>
        <strain evidence="3">MC719</strain>
    </source>
</reference>
<keyword evidence="2" id="KW-0812">Transmembrane</keyword>
<keyword evidence="2" id="KW-1133">Transmembrane helix</keyword>
<dbReference type="EMBL" id="EU177504">
    <property type="protein sequence ID" value="ACC62510.1"/>
    <property type="molecule type" value="Genomic_DNA"/>
</dbReference>
<feature type="transmembrane region" description="Helical" evidence="2">
    <location>
        <begin position="61"/>
        <end position="84"/>
    </location>
</feature>
<dbReference type="InterPro" id="IPR026898">
    <property type="entry name" value="PrsW"/>
</dbReference>
<keyword evidence="2" id="KW-0472">Membrane</keyword>
<accession>B2KT96</accession>
<dbReference type="PANTHER" id="PTHR36844">
    <property type="entry name" value="PROTEASE PRSW"/>
    <property type="match status" value="1"/>
</dbReference>
<name>B2KT96_9MYCO</name>
<feature type="non-terminal residue" evidence="3">
    <location>
        <position position="427"/>
    </location>
</feature>
<organism evidence="3">
    <name type="scientific">Mycobacteroides abscessus</name>
    <dbReference type="NCBI Taxonomy" id="36809"/>
    <lineage>
        <taxon>Bacteria</taxon>
        <taxon>Bacillati</taxon>
        <taxon>Actinomycetota</taxon>
        <taxon>Actinomycetes</taxon>
        <taxon>Mycobacteriales</taxon>
        <taxon>Mycobacteriaceae</taxon>
        <taxon>Mycobacteroides</taxon>
    </lineage>
</organism>
<feature type="region of interest" description="Disordered" evidence="1">
    <location>
        <begin position="9"/>
        <end position="32"/>
    </location>
</feature>
<sequence>MCFTLLDRAPPAQTRPPRGEASMGRYRTRPGGRSYSSVVSYAPAPTPLPPMPGFGQRIKQVGAPIGVIIALALVTGLIITGLLLSNPVGAMIGLVLSSVAIGIVVLCYLWLDRWEPEPSRLLVLAFVWGASLAVVVSIVLEMAFGSVYAPDGSTSFASIAIRAPFIEEAAKGAFLLLMLTGRRRHELNSLTDCLVYAGITAAGFAWLEDIAYIGSGNTVGESVLTAIVRLGLGPFAHSLFTSMTGVGVYYALRRRDATGKFFRILAGYLAAVVMHGLWNGSSFLGLKGYLAVYVLWMVPMFVLMIVVGVRSRRREQHVVAGKLPGMVAAGLITPNEATWLGSLKERKHAIAAARRIGGAPGGAAVKNFAAQVVELAFVRDRIERGSRDPQLSWPLRSDSSGSGMKRGSPGDGNPATDAGRAQARADA</sequence>
<feature type="transmembrane region" description="Helical" evidence="2">
    <location>
        <begin position="90"/>
        <end position="111"/>
    </location>
</feature>
<feature type="transmembrane region" description="Helical" evidence="2">
    <location>
        <begin position="261"/>
        <end position="278"/>
    </location>
</feature>
<feature type="transmembrane region" description="Helical" evidence="2">
    <location>
        <begin position="123"/>
        <end position="144"/>
    </location>
</feature>
<feature type="region of interest" description="Disordered" evidence="1">
    <location>
        <begin position="387"/>
        <end position="427"/>
    </location>
</feature>
<dbReference type="AlphaFoldDB" id="B2KT96"/>
<reference evidence="3" key="2">
    <citation type="submission" date="2016-12" db="EMBL/GenBank/DDBJ databases">
        <authorList>
            <person name="Song W.-J."/>
            <person name="Kurnit D.M."/>
        </authorList>
    </citation>
    <scope>NUCLEOTIDE SEQUENCE</scope>
    <source>
        <strain evidence="3">MC719</strain>
    </source>
</reference>
<dbReference type="PANTHER" id="PTHR36844:SF1">
    <property type="entry name" value="PROTEASE PRSW"/>
    <property type="match status" value="1"/>
</dbReference>
<feature type="transmembrane region" description="Helical" evidence="2">
    <location>
        <begin position="290"/>
        <end position="309"/>
    </location>
</feature>
<proteinExistence type="predicted"/>